<keyword evidence="1" id="KW-0472">Membrane</keyword>
<dbReference type="AlphaFoldDB" id="A0A5M3MIF6"/>
<gene>
    <name evidence="3" type="ORF">CONPUDRAFT_74389</name>
</gene>
<feature type="transmembrane region" description="Helical" evidence="1">
    <location>
        <begin position="183"/>
        <end position="203"/>
    </location>
</feature>
<dbReference type="Pfam" id="PF20151">
    <property type="entry name" value="DUF6533"/>
    <property type="match status" value="1"/>
</dbReference>
<evidence type="ECO:0000313" key="3">
    <source>
        <dbReference type="EMBL" id="EIW78786.1"/>
    </source>
</evidence>
<keyword evidence="1" id="KW-0812">Transmembrane</keyword>
<dbReference type="InterPro" id="IPR045340">
    <property type="entry name" value="DUF6533"/>
</dbReference>
<sequence length="317" mass="35626">MSSDSIEEELIAFVQDDRVGEYALIAPTVVLVYDYLLNFSLEVPLQMDLIWNRKFSSTTLAFIVVWDKKPDKELRIDVYLQLRYMGLMLPAFFLVNNFTGIPLSSKLLSPSGVGYILFAVPQAMIMTIMILLQGMMSIRVYVLLGKPQNILVVFAVFYIVVQGINIATLSVMLRGLTSVFSEISFAGIYSCYINFPEGIWWIYPTSDAFLISYEALLCALALCVLMSIIVNAMEQVKDNINLTAYNCFEDILEVVLYCMVGPWMILSLRKSYEIGLGREASNGHELTTVAFAPPVAQPAEEDGYGMEEIQYVAGEDY</sequence>
<organism evidence="3 4">
    <name type="scientific">Coniophora puteana (strain RWD-64-598)</name>
    <name type="common">Brown rot fungus</name>
    <dbReference type="NCBI Taxonomy" id="741705"/>
    <lineage>
        <taxon>Eukaryota</taxon>
        <taxon>Fungi</taxon>
        <taxon>Dikarya</taxon>
        <taxon>Basidiomycota</taxon>
        <taxon>Agaricomycotina</taxon>
        <taxon>Agaricomycetes</taxon>
        <taxon>Agaricomycetidae</taxon>
        <taxon>Boletales</taxon>
        <taxon>Coniophorineae</taxon>
        <taxon>Coniophoraceae</taxon>
        <taxon>Coniophora</taxon>
    </lineage>
</organism>
<reference evidence="4" key="1">
    <citation type="journal article" date="2012" name="Science">
        <title>The Paleozoic origin of enzymatic lignin decomposition reconstructed from 31 fungal genomes.</title>
        <authorList>
            <person name="Floudas D."/>
            <person name="Binder M."/>
            <person name="Riley R."/>
            <person name="Barry K."/>
            <person name="Blanchette R.A."/>
            <person name="Henrissat B."/>
            <person name="Martinez A.T."/>
            <person name="Otillar R."/>
            <person name="Spatafora J.W."/>
            <person name="Yadav J.S."/>
            <person name="Aerts A."/>
            <person name="Benoit I."/>
            <person name="Boyd A."/>
            <person name="Carlson A."/>
            <person name="Copeland A."/>
            <person name="Coutinho P.M."/>
            <person name="de Vries R.P."/>
            <person name="Ferreira P."/>
            <person name="Findley K."/>
            <person name="Foster B."/>
            <person name="Gaskell J."/>
            <person name="Glotzer D."/>
            <person name="Gorecki P."/>
            <person name="Heitman J."/>
            <person name="Hesse C."/>
            <person name="Hori C."/>
            <person name="Igarashi K."/>
            <person name="Jurgens J.A."/>
            <person name="Kallen N."/>
            <person name="Kersten P."/>
            <person name="Kohler A."/>
            <person name="Kuees U."/>
            <person name="Kumar T.K.A."/>
            <person name="Kuo A."/>
            <person name="LaButti K."/>
            <person name="Larrondo L.F."/>
            <person name="Lindquist E."/>
            <person name="Ling A."/>
            <person name="Lombard V."/>
            <person name="Lucas S."/>
            <person name="Lundell T."/>
            <person name="Martin R."/>
            <person name="McLaughlin D.J."/>
            <person name="Morgenstern I."/>
            <person name="Morin E."/>
            <person name="Murat C."/>
            <person name="Nagy L.G."/>
            <person name="Nolan M."/>
            <person name="Ohm R.A."/>
            <person name="Patyshakuliyeva A."/>
            <person name="Rokas A."/>
            <person name="Ruiz-Duenas F.J."/>
            <person name="Sabat G."/>
            <person name="Salamov A."/>
            <person name="Samejima M."/>
            <person name="Schmutz J."/>
            <person name="Slot J.C."/>
            <person name="St John F."/>
            <person name="Stenlid J."/>
            <person name="Sun H."/>
            <person name="Sun S."/>
            <person name="Syed K."/>
            <person name="Tsang A."/>
            <person name="Wiebenga A."/>
            <person name="Young D."/>
            <person name="Pisabarro A."/>
            <person name="Eastwood D.C."/>
            <person name="Martin F."/>
            <person name="Cullen D."/>
            <person name="Grigoriev I.V."/>
            <person name="Hibbett D.S."/>
        </authorList>
    </citation>
    <scope>NUCLEOTIDE SEQUENCE [LARGE SCALE GENOMIC DNA]</scope>
    <source>
        <strain evidence="4">RWD-64-598 SS2</strain>
    </source>
</reference>
<evidence type="ECO:0000256" key="1">
    <source>
        <dbReference type="SAM" id="Phobius"/>
    </source>
</evidence>
<dbReference type="RefSeq" id="XP_007770496.1">
    <property type="nucleotide sequence ID" value="XM_007772306.1"/>
</dbReference>
<feature type="domain" description="DUF6533" evidence="2">
    <location>
        <begin position="22"/>
        <end position="64"/>
    </location>
</feature>
<feature type="transmembrane region" description="Helical" evidence="1">
    <location>
        <begin position="150"/>
        <end position="171"/>
    </location>
</feature>
<dbReference type="Proteomes" id="UP000053558">
    <property type="component" value="Unassembled WGS sequence"/>
</dbReference>
<keyword evidence="1" id="KW-1133">Transmembrane helix</keyword>
<accession>A0A5M3MIF6</accession>
<feature type="transmembrane region" description="Helical" evidence="1">
    <location>
        <begin position="78"/>
        <end position="95"/>
    </location>
</feature>
<dbReference type="EMBL" id="JH711581">
    <property type="protein sequence ID" value="EIW78786.1"/>
    <property type="molecule type" value="Genomic_DNA"/>
</dbReference>
<evidence type="ECO:0000259" key="2">
    <source>
        <dbReference type="Pfam" id="PF20151"/>
    </source>
</evidence>
<keyword evidence="4" id="KW-1185">Reference proteome</keyword>
<protein>
    <recommendedName>
        <fullName evidence="2">DUF6533 domain-containing protein</fullName>
    </recommendedName>
</protein>
<feature type="transmembrane region" description="Helical" evidence="1">
    <location>
        <begin position="251"/>
        <end position="268"/>
    </location>
</feature>
<evidence type="ECO:0000313" key="4">
    <source>
        <dbReference type="Proteomes" id="UP000053558"/>
    </source>
</evidence>
<name>A0A5M3MIF6_CONPW</name>
<comment type="caution">
    <text evidence="3">The sequence shown here is derived from an EMBL/GenBank/DDBJ whole genome shotgun (WGS) entry which is preliminary data.</text>
</comment>
<dbReference type="GeneID" id="19209229"/>
<feature type="transmembrane region" description="Helical" evidence="1">
    <location>
        <begin position="210"/>
        <end position="231"/>
    </location>
</feature>
<dbReference type="KEGG" id="cput:CONPUDRAFT_74389"/>
<feature type="transmembrane region" description="Helical" evidence="1">
    <location>
        <begin position="115"/>
        <end position="138"/>
    </location>
</feature>
<proteinExistence type="predicted"/>